<protein>
    <submittedName>
        <fullName evidence="5">SDR family NAD(P)-dependent oxidoreductase</fullName>
    </submittedName>
</protein>
<name>A0A345H935_9FLAO</name>
<proteinExistence type="inferred from homology"/>
<dbReference type="SUPFAM" id="SSF51735">
    <property type="entry name" value="NAD(P)-binding Rossmann-fold domains"/>
    <property type="match status" value="1"/>
</dbReference>
<dbReference type="PRINTS" id="PR00080">
    <property type="entry name" value="SDRFAMILY"/>
</dbReference>
<evidence type="ECO:0000256" key="1">
    <source>
        <dbReference type="ARBA" id="ARBA00006484"/>
    </source>
</evidence>
<dbReference type="SMART" id="SM00822">
    <property type="entry name" value="PKS_KR"/>
    <property type="match status" value="1"/>
</dbReference>
<accession>A0A345H935</accession>
<dbReference type="CDD" id="cd05374">
    <property type="entry name" value="17beta-HSD-like_SDR_c"/>
    <property type="match status" value="1"/>
</dbReference>
<dbReference type="KEGG" id="fat:DVK85_02165"/>
<dbReference type="Gene3D" id="3.40.50.720">
    <property type="entry name" value="NAD(P)-binding Rossmann-like Domain"/>
    <property type="match status" value="1"/>
</dbReference>
<feature type="domain" description="Ketoreductase" evidence="4">
    <location>
        <begin position="8"/>
        <end position="190"/>
    </location>
</feature>
<evidence type="ECO:0000256" key="3">
    <source>
        <dbReference type="RuleBase" id="RU000363"/>
    </source>
</evidence>
<keyword evidence="6" id="KW-1185">Reference proteome</keyword>
<dbReference type="RefSeq" id="WP_114676858.1">
    <property type="nucleotide sequence ID" value="NZ_CP031188.1"/>
</dbReference>
<dbReference type="InterPro" id="IPR057326">
    <property type="entry name" value="KR_dom"/>
</dbReference>
<dbReference type="AlphaFoldDB" id="A0A345H935"/>
<dbReference type="Pfam" id="PF00106">
    <property type="entry name" value="adh_short"/>
    <property type="match status" value="1"/>
</dbReference>
<dbReference type="InterPro" id="IPR036291">
    <property type="entry name" value="NAD(P)-bd_dom_sf"/>
</dbReference>
<evidence type="ECO:0000259" key="4">
    <source>
        <dbReference type="SMART" id="SM00822"/>
    </source>
</evidence>
<dbReference type="PRINTS" id="PR00081">
    <property type="entry name" value="GDHRDH"/>
</dbReference>
<dbReference type="InterPro" id="IPR002347">
    <property type="entry name" value="SDR_fam"/>
</dbReference>
<keyword evidence="2" id="KW-0560">Oxidoreductase</keyword>
<sequence>MKNQTVQKVWFITGASKGFGLEFVKQLLAKGDAVTATSRSISQLKDATNTKDTNFLPLEVNLIDEQSVANAITETIDKFGRIDYVVNNAGYGIAGSLEELSDKEARQNFDVNVFGSLNVIRQVMPHLRKQQSGHIFNFSSVAGITGSFPGFGIYCATKFAVVGFTEALAVEGKPFGIKATIVLPGYFRTNFLESDSLVIAATQMEEYKEVREIQAMHENKINGNQQGDPVKGVAEIIKTAGIDNAPLYLFLGSDALKMAQDKNTSLHNEVEAWKTVSKATDF</sequence>
<dbReference type="OrthoDB" id="1235794at2"/>
<dbReference type="InterPro" id="IPR020904">
    <property type="entry name" value="Sc_DH/Rdtase_CS"/>
</dbReference>
<dbReference type="PANTHER" id="PTHR43976">
    <property type="entry name" value="SHORT CHAIN DEHYDROGENASE"/>
    <property type="match status" value="1"/>
</dbReference>
<dbReference type="Proteomes" id="UP000253951">
    <property type="component" value="Chromosome"/>
</dbReference>
<comment type="similarity">
    <text evidence="1 3">Belongs to the short-chain dehydrogenases/reductases (SDR) family.</text>
</comment>
<evidence type="ECO:0000313" key="6">
    <source>
        <dbReference type="Proteomes" id="UP000253951"/>
    </source>
</evidence>
<dbReference type="PROSITE" id="PS00061">
    <property type="entry name" value="ADH_SHORT"/>
    <property type="match status" value="1"/>
</dbReference>
<dbReference type="GO" id="GO:0016491">
    <property type="term" value="F:oxidoreductase activity"/>
    <property type="evidence" value="ECO:0007669"/>
    <property type="project" value="UniProtKB-KW"/>
</dbReference>
<dbReference type="InterPro" id="IPR051911">
    <property type="entry name" value="SDR_oxidoreductase"/>
</dbReference>
<organism evidence="5 6">
    <name type="scientific">Flavobacterium arcticum</name>
    <dbReference type="NCBI Taxonomy" id="1784713"/>
    <lineage>
        <taxon>Bacteria</taxon>
        <taxon>Pseudomonadati</taxon>
        <taxon>Bacteroidota</taxon>
        <taxon>Flavobacteriia</taxon>
        <taxon>Flavobacteriales</taxon>
        <taxon>Flavobacteriaceae</taxon>
        <taxon>Flavobacterium</taxon>
    </lineage>
</organism>
<dbReference type="EMBL" id="CP031188">
    <property type="protein sequence ID" value="AXG73095.1"/>
    <property type="molecule type" value="Genomic_DNA"/>
</dbReference>
<gene>
    <name evidence="5" type="ORF">DVK85_02165</name>
</gene>
<dbReference type="PANTHER" id="PTHR43976:SF16">
    <property type="entry name" value="SHORT-CHAIN DEHYDROGENASE_REDUCTASE FAMILY PROTEIN"/>
    <property type="match status" value="1"/>
</dbReference>
<evidence type="ECO:0000313" key="5">
    <source>
        <dbReference type="EMBL" id="AXG73095.1"/>
    </source>
</evidence>
<evidence type="ECO:0000256" key="2">
    <source>
        <dbReference type="ARBA" id="ARBA00023002"/>
    </source>
</evidence>
<reference evidence="5 6" key="1">
    <citation type="submission" date="2018-07" db="EMBL/GenBank/DDBJ databases">
        <title>Complete genome sequence of Flavobacterium arcticum type strain SM1502T.</title>
        <authorList>
            <person name="Li Y."/>
            <person name="Li D.-D."/>
        </authorList>
    </citation>
    <scope>NUCLEOTIDE SEQUENCE [LARGE SCALE GENOMIC DNA]</scope>
    <source>
        <strain evidence="5 6">SM1502</strain>
    </source>
</reference>